<comment type="caution">
    <text evidence="1">The sequence shown here is derived from an EMBL/GenBank/DDBJ whole genome shotgun (WGS) entry which is preliminary data.</text>
</comment>
<gene>
    <name evidence="1" type="ORF">DFR28_103358</name>
</gene>
<dbReference type="GO" id="GO:0016740">
    <property type="term" value="F:transferase activity"/>
    <property type="evidence" value="ECO:0007669"/>
    <property type="project" value="UniProtKB-KW"/>
</dbReference>
<evidence type="ECO:0000313" key="2">
    <source>
        <dbReference type="Proteomes" id="UP000253083"/>
    </source>
</evidence>
<dbReference type="InterPro" id="IPR043519">
    <property type="entry name" value="NT_sf"/>
</dbReference>
<proteinExistence type="predicted"/>
<protein>
    <submittedName>
        <fullName evidence="1">Putative nucleotidyltransferase-like protein</fullName>
    </submittedName>
</protein>
<dbReference type="AlphaFoldDB" id="A0A395JIN2"/>
<sequence length="388" mass="44557">MNLLMVEFYNQNVTRMLPLTREMILLCKAVQYCRDGTEDLEWVHGNIEMDKLTRLARRHGVIGMVMPYLEHRACEFETLIANLKPLLVRQVILEALRLKQLEGLVGAFEKHNVSYVVFKGLAVNAQMCDAPISTQRFSTDIDLLVNPADFPQLVSIMHQRGYYCIDCDNASDVAHFASHSADELVKRGLVFRHQDRHVADVDAHWRVANTFSLPLSTATVLGHKQSTQINGVRVFAPSFEHHFLILTVHGYLDYFYQLKHLADLHYAMQHAEYNEAKLFTLAKEFGISQHLAESIELVHVLLEGKVSDLRNSSRYVRTTIERYQTHHGLPPRAHKSHDNWTLIDKLSYILRQINTRSCKASLIAPIQNRLLVKFQQVPKHDSVQSPMS</sequence>
<dbReference type="OrthoDB" id="9773927at2"/>
<dbReference type="Gene3D" id="3.30.460.40">
    <property type="match status" value="1"/>
</dbReference>
<dbReference type="InterPro" id="IPR039498">
    <property type="entry name" value="NTP_transf_5"/>
</dbReference>
<reference evidence="1 2" key="1">
    <citation type="submission" date="2018-06" db="EMBL/GenBank/DDBJ databases">
        <title>Genomic Encyclopedia of Type Strains, Phase IV (KMG-IV): sequencing the most valuable type-strain genomes for metagenomic binning, comparative biology and taxonomic classification.</title>
        <authorList>
            <person name="Goeker M."/>
        </authorList>
    </citation>
    <scope>NUCLEOTIDE SEQUENCE [LARGE SCALE GENOMIC DNA]</scope>
    <source>
        <strain evidence="1 2">DSM 24032</strain>
    </source>
</reference>
<evidence type="ECO:0000313" key="1">
    <source>
        <dbReference type="EMBL" id="RBP49926.1"/>
    </source>
</evidence>
<accession>A0A395JIN2</accession>
<dbReference type="Proteomes" id="UP000253083">
    <property type="component" value="Unassembled WGS sequence"/>
</dbReference>
<keyword evidence="2" id="KW-1185">Reference proteome</keyword>
<dbReference type="EMBL" id="QNRT01000003">
    <property type="protein sequence ID" value="RBP49926.1"/>
    <property type="molecule type" value="Genomic_DNA"/>
</dbReference>
<dbReference type="InParanoid" id="A0A395JIN2"/>
<organism evidence="1 2">
    <name type="scientific">Arenicella xantha</name>
    <dbReference type="NCBI Taxonomy" id="644221"/>
    <lineage>
        <taxon>Bacteria</taxon>
        <taxon>Pseudomonadati</taxon>
        <taxon>Pseudomonadota</taxon>
        <taxon>Gammaproteobacteria</taxon>
        <taxon>Arenicellales</taxon>
        <taxon>Arenicellaceae</taxon>
        <taxon>Arenicella</taxon>
    </lineage>
</organism>
<dbReference type="Pfam" id="PF14907">
    <property type="entry name" value="NTP_transf_5"/>
    <property type="match status" value="1"/>
</dbReference>
<name>A0A395JIN2_9GAMM</name>
<dbReference type="SUPFAM" id="SSF81301">
    <property type="entry name" value="Nucleotidyltransferase"/>
    <property type="match status" value="1"/>
</dbReference>
<keyword evidence="1" id="KW-0808">Transferase</keyword>